<proteinExistence type="predicted"/>
<evidence type="ECO:0000313" key="2">
    <source>
        <dbReference type="Proteomes" id="UP000828390"/>
    </source>
</evidence>
<accession>A0A9D4ETN1</accession>
<organism evidence="1 2">
    <name type="scientific">Dreissena polymorpha</name>
    <name type="common">Zebra mussel</name>
    <name type="synonym">Mytilus polymorpha</name>
    <dbReference type="NCBI Taxonomy" id="45954"/>
    <lineage>
        <taxon>Eukaryota</taxon>
        <taxon>Metazoa</taxon>
        <taxon>Spiralia</taxon>
        <taxon>Lophotrochozoa</taxon>
        <taxon>Mollusca</taxon>
        <taxon>Bivalvia</taxon>
        <taxon>Autobranchia</taxon>
        <taxon>Heteroconchia</taxon>
        <taxon>Euheterodonta</taxon>
        <taxon>Imparidentia</taxon>
        <taxon>Neoheterodontei</taxon>
        <taxon>Myida</taxon>
        <taxon>Dreissenoidea</taxon>
        <taxon>Dreissenidae</taxon>
        <taxon>Dreissena</taxon>
    </lineage>
</organism>
<gene>
    <name evidence="1" type="ORF">DPMN_162240</name>
</gene>
<reference evidence="1" key="1">
    <citation type="journal article" date="2019" name="bioRxiv">
        <title>The Genome of the Zebra Mussel, Dreissena polymorpha: A Resource for Invasive Species Research.</title>
        <authorList>
            <person name="McCartney M.A."/>
            <person name="Auch B."/>
            <person name="Kono T."/>
            <person name="Mallez S."/>
            <person name="Zhang Y."/>
            <person name="Obille A."/>
            <person name="Becker A."/>
            <person name="Abrahante J.E."/>
            <person name="Garbe J."/>
            <person name="Badalamenti J.P."/>
            <person name="Herman A."/>
            <person name="Mangelson H."/>
            <person name="Liachko I."/>
            <person name="Sullivan S."/>
            <person name="Sone E.D."/>
            <person name="Koren S."/>
            <person name="Silverstein K.A.T."/>
            <person name="Beckman K.B."/>
            <person name="Gohl D.M."/>
        </authorList>
    </citation>
    <scope>NUCLEOTIDE SEQUENCE</scope>
    <source>
        <strain evidence="1">Duluth1</strain>
        <tissue evidence="1">Whole animal</tissue>
    </source>
</reference>
<protein>
    <submittedName>
        <fullName evidence="1">Uncharacterized protein</fullName>
    </submittedName>
</protein>
<reference evidence="1" key="2">
    <citation type="submission" date="2020-11" db="EMBL/GenBank/DDBJ databases">
        <authorList>
            <person name="McCartney M.A."/>
            <person name="Auch B."/>
            <person name="Kono T."/>
            <person name="Mallez S."/>
            <person name="Becker A."/>
            <person name="Gohl D.M."/>
            <person name="Silverstein K.A.T."/>
            <person name="Koren S."/>
            <person name="Bechman K.B."/>
            <person name="Herman A."/>
            <person name="Abrahante J.E."/>
            <person name="Garbe J."/>
        </authorList>
    </citation>
    <scope>NUCLEOTIDE SEQUENCE</scope>
    <source>
        <strain evidence="1">Duluth1</strain>
        <tissue evidence="1">Whole animal</tissue>
    </source>
</reference>
<dbReference type="AlphaFoldDB" id="A0A9D4ETN1"/>
<name>A0A9D4ETN1_DREPO</name>
<dbReference type="Proteomes" id="UP000828390">
    <property type="component" value="Unassembled WGS sequence"/>
</dbReference>
<dbReference type="EMBL" id="JAIWYP010000008">
    <property type="protein sequence ID" value="KAH3784286.1"/>
    <property type="molecule type" value="Genomic_DNA"/>
</dbReference>
<evidence type="ECO:0000313" key="1">
    <source>
        <dbReference type="EMBL" id="KAH3784286.1"/>
    </source>
</evidence>
<sequence length="107" mass="12350">MMDTNPRKTASTNSGSELDTFVFKSTWIDLDLLKQLHVSAEPKNKRPSTYYRAAPTWKRPAKHIGQQKQPFKPNCGAVQTTYDKQCNSSLHHNCKYNGHKKMERINK</sequence>
<keyword evidence="2" id="KW-1185">Reference proteome</keyword>
<comment type="caution">
    <text evidence="1">The sequence shown here is derived from an EMBL/GenBank/DDBJ whole genome shotgun (WGS) entry which is preliminary data.</text>
</comment>